<feature type="domain" description="POTRA" evidence="9">
    <location>
        <begin position="132"/>
        <end position="200"/>
    </location>
</feature>
<dbReference type="KEGG" id="wct:WS74_0302"/>
<keyword evidence="2 6" id="KW-0132">Cell division</keyword>
<evidence type="ECO:0000256" key="4">
    <source>
        <dbReference type="ARBA" id="ARBA00022989"/>
    </source>
</evidence>
<dbReference type="InterPro" id="IPR005548">
    <property type="entry name" value="Cell_div_FtsQ/DivIB_C"/>
</dbReference>
<dbReference type="Pfam" id="PF08478">
    <property type="entry name" value="POTRA_1"/>
    <property type="match status" value="1"/>
</dbReference>
<feature type="domain" description="Cell division protein FtsQ/DivIB C-terminal" evidence="8">
    <location>
        <begin position="206"/>
        <end position="319"/>
    </location>
</feature>
<comment type="subcellular location">
    <subcellularLocation>
        <location evidence="6">Cell membrane</location>
        <topology evidence="6">Single-pass type II membrane protein</topology>
    </subcellularLocation>
    <text evidence="6">Localizes to the division septum.</text>
</comment>
<dbReference type="STRING" id="759620.WS105_0300"/>
<organism evidence="10 11">
    <name type="scientific">Weissella ceti</name>
    <dbReference type="NCBI Taxonomy" id="759620"/>
    <lineage>
        <taxon>Bacteria</taxon>
        <taxon>Bacillati</taxon>
        <taxon>Bacillota</taxon>
        <taxon>Bacilli</taxon>
        <taxon>Lactobacillales</taxon>
        <taxon>Lactobacillaceae</taxon>
        <taxon>Weissella</taxon>
    </lineage>
</organism>
<dbReference type="InterPro" id="IPR013685">
    <property type="entry name" value="POTRA_FtsQ_type"/>
</dbReference>
<evidence type="ECO:0000256" key="5">
    <source>
        <dbReference type="ARBA" id="ARBA00023306"/>
    </source>
</evidence>
<evidence type="ECO:0000256" key="1">
    <source>
        <dbReference type="ARBA" id="ARBA00022475"/>
    </source>
</evidence>
<evidence type="ECO:0000259" key="9">
    <source>
        <dbReference type="Pfam" id="PF08478"/>
    </source>
</evidence>
<dbReference type="GO" id="GO:0005886">
    <property type="term" value="C:plasma membrane"/>
    <property type="evidence" value="ECO:0007669"/>
    <property type="project" value="UniProtKB-SubCell"/>
</dbReference>
<evidence type="ECO:0000313" key="11">
    <source>
        <dbReference type="Proteomes" id="UP000029079"/>
    </source>
</evidence>
<feature type="region of interest" description="Disordered" evidence="7">
    <location>
        <begin position="1"/>
        <end position="47"/>
    </location>
</feature>
<dbReference type="OrthoDB" id="1819027at2"/>
<evidence type="ECO:0000256" key="3">
    <source>
        <dbReference type="ARBA" id="ARBA00022692"/>
    </source>
</evidence>
<reference evidence="11" key="2">
    <citation type="submission" date="2014-08" db="EMBL/GenBank/DDBJ databases">
        <title>Complete genome of Weissella ceti strain WS74 isolated from diseased rainbow trout in Brazil.</title>
        <authorList>
            <person name="Figueiredo H.C.P."/>
            <person name="Leal C.A.G."/>
            <person name="Pereira F.L."/>
            <person name="Soares S.C."/>
            <person name="Dorella F.A."/>
            <person name="Carvalho A.F."/>
            <person name="Azevedo V.A.C."/>
        </authorList>
    </citation>
    <scope>NUCLEOTIDE SEQUENCE [LARGE SCALE GENOMIC DNA]</scope>
    <source>
        <strain evidence="11">WS74</strain>
    </source>
</reference>
<feature type="compositionally biased region" description="Basic and acidic residues" evidence="7">
    <location>
        <begin position="1"/>
        <end position="10"/>
    </location>
</feature>
<feature type="transmembrane region" description="Helical" evidence="6">
    <location>
        <begin position="109"/>
        <end position="130"/>
    </location>
</feature>
<dbReference type="AlphaFoldDB" id="A0A075TY31"/>
<keyword evidence="5 6" id="KW-0131">Cell cycle</keyword>
<dbReference type="EMBL" id="CP009223">
    <property type="protein sequence ID" value="AIM62554.1"/>
    <property type="molecule type" value="Genomic_DNA"/>
</dbReference>
<dbReference type="PANTHER" id="PTHR37820:SF1">
    <property type="entry name" value="CELL DIVISION PROTEIN FTSQ"/>
    <property type="match status" value="1"/>
</dbReference>
<dbReference type="GO" id="GO:0043093">
    <property type="term" value="P:FtsZ-dependent cytokinesis"/>
    <property type="evidence" value="ECO:0007669"/>
    <property type="project" value="UniProtKB-UniRule"/>
</dbReference>
<name>A0A075TY31_9LACO</name>
<comment type="function">
    <text evidence="6">Cell division protein that may be involved in stabilizing or promoting the assembly of the division complex.</text>
</comment>
<dbReference type="GO" id="GO:0032153">
    <property type="term" value="C:cell division site"/>
    <property type="evidence" value="ECO:0007669"/>
    <property type="project" value="UniProtKB-UniRule"/>
</dbReference>
<dbReference type="KEGG" id="wci:WS105_0300"/>
<comment type="similarity">
    <text evidence="6">Belongs to the FtsQ/DivIB family. DivIB subfamily.</text>
</comment>
<keyword evidence="6" id="KW-0472">Membrane</keyword>
<keyword evidence="4 6" id="KW-1133">Transmembrane helix</keyword>
<dbReference type="Proteomes" id="UP000029079">
    <property type="component" value="Chromosome"/>
</dbReference>
<dbReference type="RefSeq" id="WP_009495828.1">
    <property type="nucleotide sequence ID" value="NZ_CP009223.1"/>
</dbReference>
<dbReference type="InterPro" id="IPR050487">
    <property type="entry name" value="FtsQ_DivIB"/>
</dbReference>
<dbReference type="Pfam" id="PF03799">
    <property type="entry name" value="FtsQ_DivIB_C"/>
    <property type="match status" value="1"/>
</dbReference>
<gene>
    <name evidence="6" type="primary">divIB</name>
    <name evidence="10" type="ORF">WS74_0302</name>
</gene>
<evidence type="ECO:0000256" key="2">
    <source>
        <dbReference type="ARBA" id="ARBA00022618"/>
    </source>
</evidence>
<dbReference type="KEGG" id="wce:WS08_0302"/>
<evidence type="ECO:0000256" key="6">
    <source>
        <dbReference type="HAMAP-Rule" id="MF_00912"/>
    </source>
</evidence>
<dbReference type="PATRIC" id="fig|759620.7.peg.286"/>
<dbReference type="InterPro" id="IPR026580">
    <property type="entry name" value="DivIB"/>
</dbReference>
<dbReference type="HAMAP" id="MF_00912">
    <property type="entry name" value="DivIB"/>
    <property type="match status" value="1"/>
</dbReference>
<accession>A0A075TY31</accession>
<protein>
    <recommendedName>
        <fullName evidence="6">Cell division protein DivIB</fullName>
    </recommendedName>
</protein>
<reference evidence="10 11" key="1">
    <citation type="journal article" date="2014" name="Genome Announc.">
        <title>Complete Genome Sequences of Fish Pathogenic Weissella ceti Strains WS74 and WS105.</title>
        <authorList>
            <person name="Figueiredo H.C."/>
            <person name="Leal C.A."/>
            <person name="Dorella F.A."/>
            <person name="Carvalho A.F."/>
            <person name="Soares S.C."/>
            <person name="Pereira F.L."/>
            <person name="Azevedo V.A."/>
        </authorList>
    </citation>
    <scope>NUCLEOTIDE SEQUENCE [LARGE SCALE GENOMIC DNA]</scope>
    <source>
        <strain evidence="10 11">WS74</strain>
    </source>
</reference>
<dbReference type="Gene3D" id="3.40.50.10960">
    <property type="match status" value="1"/>
</dbReference>
<evidence type="ECO:0000259" key="8">
    <source>
        <dbReference type="Pfam" id="PF03799"/>
    </source>
</evidence>
<keyword evidence="3 6" id="KW-0812">Transmembrane</keyword>
<proteinExistence type="inferred from homology"/>
<evidence type="ECO:0000256" key="7">
    <source>
        <dbReference type="SAM" id="MobiDB-lite"/>
    </source>
</evidence>
<dbReference type="PANTHER" id="PTHR37820">
    <property type="entry name" value="CELL DIVISION PROTEIN DIVIB"/>
    <property type="match status" value="1"/>
</dbReference>
<feature type="compositionally biased region" description="Basic and acidic residues" evidence="7">
    <location>
        <begin position="27"/>
        <end position="39"/>
    </location>
</feature>
<keyword evidence="11" id="KW-1185">Reference proteome</keyword>
<keyword evidence="1 6" id="KW-1003">Cell membrane</keyword>
<sequence length="328" mass="36820">MTKEKDEAQEQSKTAHIQDHLNQLLAEEDRLTEEHDSQSNKKTAIVHTDSAEKLSWRERLVKTLRTFYSDDGETLHVATPAELKEMDDSTKSKRQFSIPVLDTMEQQGVMTIAGLLVVAGLLGFLVSPWGSVSTYKVKGNQEVPTAQLLDKLELDKGQSSLLLLTEERALAKKAHQFDPQIQNVKFTLKSPTVLEVKVTEIPSVGYIKEKDMYVPLLADGTRLTEDAKKWPAENFPVYSGFKSDEQLDNVLESFGTLSLALRQAVSEVIWSPTSENSSRLIFVMNDGNQVFANAENFEKKFKYYPGMATQLKKNGVIDLQVGAYAKPY</sequence>
<evidence type="ECO:0000313" key="10">
    <source>
        <dbReference type="EMBL" id="AIM62554.1"/>
    </source>
</evidence>